<evidence type="ECO:0000313" key="1">
    <source>
        <dbReference type="EMBL" id="ABC92631.1"/>
    </source>
</evidence>
<dbReference type="eggNOG" id="ENOG5034275">
    <property type="taxonomic scope" value="Bacteria"/>
</dbReference>
<dbReference type="AlphaFoldDB" id="Q2K3F5"/>
<sequence>MAGRKGVATIADAAFFAIPVAAFAIDCKQEQAVYTDREGAYELRFVPLNSPSAAASNQFKVSALKTSVVMEGYVMPSEDPVRAIGILMFNCPEGDVTGADLNACTVWQGAVYGVDAKGEIDNLQPEGAAAAEKLVLPGLGPAIRESSAWGEGKASVAPWDVLTFKECAT</sequence>
<dbReference type="EMBL" id="CP000133">
    <property type="protein sequence ID" value="ABC92631.1"/>
    <property type="molecule type" value="Genomic_DNA"/>
</dbReference>
<evidence type="ECO:0000313" key="2">
    <source>
        <dbReference type="Proteomes" id="UP000001936"/>
    </source>
</evidence>
<dbReference type="Proteomes" id="UP000001936">
    <property type="component" value="Chromosome"/>
</dbReference>
<gene>
    <name evidence="1" type="ordered locus">RHE_CH03885</name>
</gene>
<keyword evidence="2" id="KW-1185">Reference proteome</keyword>
<proteinExistence type="predicted"/>
<dbReference type="HOGENOM" id="CLU_128172_0_0_5"/>
<dbReference type="KEGG" id="ret:RHE_CH03885"/>
<reference evidence="1 2" key="1">
    <citation type="journal article" date="2006" name="Proc. Natl. Acad. Sci. U.S.A.">
        <title>The partitioned Rhizobium etli genome: genetic and metabolic redundancy in seven interacting replicons.</title>
        <authorList>
            <person name="Gonzalez V."/>
            <person name="Santamaria R.I."/>
            <person name="Bustos P."/>
            <person name="Hernandez-Gonzalez I."/>
            <person name="Medrano-Soto A."/>
            <person name="Moreno-Hagelsieb G."/>
            <person name="Janga S.C."/>
            <person name="Ramirez M.A."/>
            <person name="Jimenez-Jacinto V."/>
            <person name="Collado-Vides J."/>
            <person name="Davila G."/>
        </authorList>
    </citation>
    <scope>NUCLEOTIDE SEQUENCE [LARGE SCALE GENOMIC DNA]</scope>
    <source>
        <strain evidence="2">ATCC 51251 / DSM 11541 / JCM 21823 / NBRC 15573 / CFN 42</strain>
    </source>
</reference>
<organism evidence="1 2">
    <name type="scientific">Rhizobium etli (strain ATCC 51251 / DSM 11541 / JCM 21823 / NBRC 15573 / CFN 42)</name>
    <dbReference type="NCBI Taxonomy" id="347834"/>
    <lineage>
        <taxon>Bacteria</taxon>
        <taxon>Pseudomonadati</taxon>
        <taxon>Pseudomonadota</taxon>
        <taxon>Alphaproteobacteria</taxon>
        <taxon>Hyphomicrobiales</taxon>
        <taxon>Rhizobiaceae</taxon>
        <taxon>Rhizobium/Agrobacterium group</taxon>
        <taxon>Rhizobium</taxon>
    </lineage>
</organism>
<accession>Q2K3F5</accession>
<name>Q2K3F5_RHIEC</name>
<protein>
    <submittedName>
        <fullName evidence="1">Hypothetical conserved protein</fullName>
    </submittedName>
</protein>